<evidence type="ECO:0000256" key="1">
    <source>
        <dbReference type="ARBA" id="ARBA00022741"/>
    </source>
</evidence>
<dbReference type="InterPro" id="IPR058031">
    <property type="entry name" value="AAA_lid_NorR"/>
</dbReference>
<dbReference type="AlphaFoldDB" id="A0A437RHQ9"/>
<dbReference type="PROSITE" id="PS00675">
    <property type="entry name" value="SIGMA54_INTERACT_1"/>
    <property type="match status" value="1"/>
</dbReference>
<dbReference type="GO" id="GO:0043565">
    <property type="term" value="F:sequence-specific DNA binding"/>
    <property type="evidence" value="ECO:0007669"/>
    <property type="project" value="InterPro"/>
</dbReference>
<dbReference type="InterPro" id="IPR025662">
    <property type="entry name" value="Sigma_54_int_dom_ATP-bd_1"/>
</dbReference>
<dbReference type="InterPro" id="IPR009057">
    <property type="entry name" value="Homeodomain-like_sf"/>
</dbReference>
<dbReference type="Gene3D" id="1.10.8.60">
    <property type="match status" value="1"/>
</dbReference>
<dbReference type="SUPFAM" id="SSF46689">
    <property type="entry name" value="Homeodomain-like"/>
    <property type="match status" value="1"/>
</dbReference>
<dbReference type="FunFam" id="3.40.50.300:FF:000006">
    <property type="entry name" value="DNA-binding transcriptional regulator NtrC"/>
    <property type="match status" value="1"/>
</dbReference>
<dbReference type="InterPro" id="IPR027417">
    <property type="entry name" value="P-loop_NTPase"/>
</dbReference>
<accession>A0A437RHQ9</accession>
<dbReference type="PROSITE" id="PS50045">
    <property type="entry name" value="SIGMA54_INTERACT_4"/>
    <property type="match status" value="1"/>
</dbReference>
<evidence type="ECO:0000256" key="4">
    <source>
        <dbReference type="ARBA" id="ARBA00023163"/>
    </source>
</evidence>
<dbReference type="Pfam" id="PF02954">
    <property type="entry name" value="HTH_8"/>
    <property type="match status" value="1"/>
</dbReference>
<dbReference type="Pfam" id="PF25601">
    <property type="entry name" value="AAA_lid_14"/>
    <property type="match status" value="1"/>
</dbReference>
<keyword evidence="2" id="KW-0067">ATP-binding</keyword>
<protein>
    <submittedName>
        <fullName evidence="6">Sigma-54-dependent Fis family transcriptional regulator</fullName>
    </submittedName>
</protein>
<keyword evidence="4" id="KW-0804">Transcription</keyword>
<dbReference type="OrthoDB" id="9761705at2"/>
<dbReference type="InterPro" id="IPR002078">
    <property type="entry name" value="Sigma_54_int"/>
</dbReference>
<evidence type="ECO:0000313" key="7">
    <source>
        <dbReference type="Proteomes" id="UP000285575"/>
    </source>
</evidence>
<evidence type="ECO:0000259" key="5">
    <source>
        <dbReference type="PROSITE" id="PS50045"/>
    </source>
</evidence>
<feature type="domain" description="Sigma-54 factor interaction" evidence="5">
    <location>
        <begin position="23"/>
        <end position="248"/>
    </location>
</feature>
<dbReference type="CDD" id="cd00009">
    <property type="entry name" value="AAA"/>
    <property type="match status" value="1"/>
</dbReference>
<dbReference type="Proteomes" id="UP000285575">
    <property type="component" value="Unassembled WGS sequence"/>
</dbReference>
<keyword evidence="1" id="KW-0547">Nucleotide-binding</keyword>
<reference evidence="6 7" key="1">
    <citation type="submission" date="2019-01" db="EMBL/GenBank/DDBJ databases">
        <authorList>
            <person name="Chen W.-M."/>
        </authorList>
    </citation>
    <scope>NUCLEOTIDE SEQUENCE [LARGE SCALE GENOMIC DNA]</scope>
    <source>
        <strain evidence="6 7">KYPY4</strain>
    </source>
</reference>
<dbReference type="RefSeq" id="WP_128228574.1">
    <property type="nucleotide sequence ID" value="NZ_SACR01000003.1"/>
</dbReference>
<dbReference type="InterPro" id="IPR002197">
    <property type="entry name" value="HTH_Fis"/>
</dbReference>
<dbReference type="Gene3D" id="3.40.50.300">
    <property type="entry name" value="P-loop containing nucleotide triphosphate hydrolases"/>
    <property type="match status" value="1"/>
</dbReference>
<dbReference type="EMBL" id="SACR01000003">
    <property type="protein sequence ID" value="RVU46208.1"/>
    <property type="molecule type" value="Genomic_DNA"/>
</dbReference>
<dbReference type="PANTHER" id="PTHR32071">
    <property type="entry name" value="TRANSCRIPTIONAL REGULATORY PROTEIN"/>
    <property type="match status" value="1"/>
</dbReference>
<dbReference type="SUPFAM" id="SSF52540">
    <property type="entry name" value="P-loop containing nucleoside triphosphate hydrolases"/>
    <property type="match status" value="1"/>
</dbReference>
<dbReference type="InterPro" id="IPR025944">
    <property type="entry name" value="Sigma_54_int_dom_CS"/>
</dbReference>
<keyword evidence="3" id="KW-0805">Transcription regulation</keyword>
<keyword evidence="7" id="KW-1185">Reference proteome</keyword>
<gene>
    <name evidence="6" type="ORF">EOE66_10145</name>
</gene>
<proteinExistence type="predicted"/>
<evidence type="ECO:0000313" key="6">
    <source>
        <dbReference type="EMBL" id="RVU46208.1"/>
    </source>
</evidence>
<evidence type="ECO:0000256" key="3">
    <source>
        <dbReference type="ARBA" id="ARBA00023015"/>
    </source>
</evidence>
<dbReference type="InterPro" id="IPR003593">
    <property type="entry name" value="AAA+_ATPase"/>
</dbReference>
<dbReference type="SMART" id="SM00382">
    <property type="entry name" value="AAA"/>
    <property type="match status" value="1"/>
</dbReference>
<sequence>MSSPSATDFAPSSARCAPALPGFVGQHPAFLAQVSKLPRYAACPAGVLIQGETGTGKEVFAQAIHYLSPRAPRPWVAVNCGAIPVDLLESELFGHVRGAYTSAQTSRHGLVAEAEGGTLFLDDIDCLPLPAQAKLLRFLQEHEYRAVGSNTVRHADVRVVAASNRPLREMAQQGAFREDLYYRLNVLALSLPPLRERAADIPLLATHFLQRYGGAGHTLSAGAQARLMAHRWPGNVRELAHVVERAALLARSDCLRSDDIEIDGEEAGTAPFEAEGQDTAAMGQAPAAGLSLRDAKARLVQDFERRYIEELLSRHAGNVTHAAVEAGKNRRAFFELMRRYRIESSSFRAPH</sequence>
<dbReference type="GO" id="GO:0005524">
    <property type="term" value="F:ATP binding"/>
    <property type="evidence" value="ECO:0007669"/>
    <property type="project" value="UniProtKB-KW"/>
</dbReference>
<dbReference type="Gene3D" id="1.10.10.60">
    <property type="entry name" value="Homeodomain-like"/>
    <property type="match status" value="1"/>
</dbReference>
<organism evidence="6 7">
    <name type="scientific">Rubrivivax rivuli</name>
    <dbReference type="NCBI Taxonomy" id="1862385"/>
    <lineage>
        <taxon>Bacteria</taxon>
        <taxon>Pseudomonadati</taxon>
        <taxon>Pseudomonadota</taxon>
        <taxon>Betaproteobacteria</taxon>
        <taxon>Burkholderiales</taxon>
        <taxon>Sphaerotilaceae</taxon>
        <taxon>Rubrivivax</taxon>
    </lineage>
</organism>
<dbReference type="GO" id="GO:0006355">
    <property type="term" value="P:regulation of DNA-templated transcription"/>
    <property type="evidence" value="ECO:0007669"/>
    <property type="project" value="InterPro"/>
</dbReference>
<name>A0A437RHQ9_9BURK</name>
<dbReference type="Pfam" id="PF00158">
    <property type="entry name" value="Sigma54_activat"/>
    <property type="match status" value="1"/>
</dbReference>
<evidence type="ECO:0000256" key="2">
    <source>
        <dbReference type="ARBA" id="ARBA00022840"/>
    </source>
</evidence>
<comment type="caution">
    <text evidence="6">The sequence shown here is derived from an EMBL/GenBank/DDBJ whole genome shotgun (WGS) entry which is preliminary data.</text>
</comment>
<dbReference type="PROSITE" id="PS00688">
    <property type="entry name" value="SIGMA54_INTERACT_3"/>
    <property type="match status" value="1"/>
</dbReference>